<evidence type="ECO:0000313" key="1">
    <source>
        <dbReference type="EMBL" id="TAA27841.1"/>
    </source>
</evidence>
<dbReference type="Pfam" id="PF20228">
    <property type="entry name" value="DUF6587"/>
    <property type="match status" value="1"/>
</dbReference>
<dbReference type="InterPro" id="IPR046494">
    <property type="entry name" value="DUF6587"/>
</dbReference>
<name>A0A4Q8LF70_9GAMM</name>
<dbReference type="AlphaFoldDB" id="A0A4Q8LF70"/>
<organism evidence="1 2">
    <name type="scientific">Pseudoxanthomonas winnipegensis</name>
    <dbReference type="NCBI Taxonomy" id="2480810"/>
    <lineage>
        <taxon>Bacteria</taxon>
        <taxon>Pseudomonadati</taxon>
        <taxon>Pseudomonadota</taxon>
        <taxon>Gammaproteobacteria</taxon>
        <taxon>Lysobacterales</taxon>
        <taxon>Lysobacteraceae</taxon>
        <taxon>Pseudoxanthomonas</taxon>
    </lineage>
</organism>
<dbReference type="GeneID" id="93828979"/>
<gene>
    <name evidence="1" type="ORF">EA661_14020</name>
</gene>
<protein>
    <submittedName>
        <fullName evidence="1">Uncharacterized protein</fullName>
    </submittedName>
</protein>
<sequence>MAPALALQYLVIALAVLVSAWVVAHKQFPNATRRARTALALPLLRDGRPPWMQRLGRALAPPARAVDAACGGCSSCGPQKPATRK</sequence>
<dbReference type="Proteomes" id="UP000291286">
    <property type="component" value="Unassembled WGS sequence"/>
</dbReference>
<accession>A0A4Q8LF70</accession>
<comment type="caution">
    <text evidence="1">The sequence shown here is derived from an EMBL/GenBank/DDBJ whole genome shotgun (WGS) entry which is preliminary data.</text>
</comment>
<proteinExistence type="predicted"/>
<dbReference type="RefSeq" id="WP_130519761.1">
    <property type="nucleotide sequence ID" value="NZ_CP095475.1"/>
</dbReference>
<dbReference type="EMBL" id="SHMB01000005">
    <property type="protein sequence ID" value="TAA27841.1"/>
    <property type="molecule type" value="Genomic_DNA"/>
</dbReference>
<evidence type="ECO:0000313" key="2">
    <source>
        <dbReference type="Proteomes" id="UP000291286"/>
    </source>
</evidence>
<reference evidence="1 2" key="1">
    <citation type="submission" date="2019-02" db="EMBL/GenBank/DDBJ databases">
        <title>WGS of Pseudoxanthomonas species novum from clinical isolates.</title>
        <authorList>
            <person name="Bernier A.-M."/>
            <person name="Bernard K."/>
            <person name="Vachon A."/>
        </authorList>
    </citation>
    <scope>NUCLEOTIDE SEQUENCE [LARGE SCALE GENOMIC DNA]</scope>
    <source>
        <strain evidence="1 2">NML171202</strain>
    </source>
</reference>